<dbReference type="OrthoDB" id="9802326at2"/>
<dbReference type="RefSeq" id="WP_084351803.1">
    <property type="nucleotide sequence ID" value="NZ_FWYD01000003.1"/>
</dbReference>
<evidence type="ECO:0000256" key="6">
    <source>
        <dbReference type="ARBA" id="ARBA00023146"/>
    </source>
</evidence>
<dbReference type="SUPFAM" id="SSF55261">
    <property type="entry name" value="GAD domain-like"/>
    <property type="match status" value="1"/>
</dbReference>
<dbReference type="InterPro" id="IPR012340">
    <property type="entry name" value="NA-bd_OB-fold"/>
</dbReference>
<dbReference type="PANTHER" id="PTHR22594">
    <property type="entry name" value="ASPARTYL/LYSYL-TRNA SYNTHETASE"/>
    <property type="match status" value="1"/>
</dbReference>
<evidence type="ECO:0000256" key="7">
    <source>
        <dbReference type="HAMAP-Rule" id="MF_00044"/>
    </source>
</evidence>
<dbReference type="GO" id="GO:0004815">
    <property type="term" value="F:aspartate-tRNA ligase activity"/>
    <property type="evidence" value="ECO:0007669"/>
    <property type="project" value="UniProtKB-UniRule"/>
</dbReference>
<dbReference type="InterPro" id="IPR004115">
    <property type="entry name" value="GAD-like_sf"/>
</dbReference>
<dbReference type="SUPFAM" id="SSF50249">
    <property type="entry name" value="Nucleic acid-binding proteins"/>
    <property type="match status" value="1"/>
</dbReference>
<protein>
    <recommendedName>
        <fullName evidence="7">Aspartate--tRNA(Asp/Asn) ligase</fullName>
        <ecNumber evidence="7">6.1.1.23</ecNumber>
    </recommendedName>
    <alternativeName>
        <fullName evidence="7">Aspartyl-tRNA synthetase</fullName>
        <shortName evidence="7">AspRS</shortName>
    </alternativeName>
    <alternativeName>
        <fullName evidence="7">Non-discriminating aspartyl-tRNA synthetase</fullName>
        <shortName evidence="7">ND-AspRS</shortName>
    </alternativeName>
</protein>
<dbReference type="GO" id="GO:0005737">
    <property type="term" value="C:cytoplasm"/>
    <property type="evidence" value="ECO:0007669"/>
    <property type="project" value="UniProtKB-SubCell"/>
</dbReference>
<dbReference type="InterPro" id="IPR004364">
    <property type="entry name" value="Aa-tRNA-synt_II"/>
</dbReference>
<evidence type="ECO:0000313" key="9">
    <source>
        <dbReference type="EMBL" id="SMC64864.1"/>
    </source>
</evidence>
<dbReference type="AlphaFoldDB" id="A0A1W2AW66"/>
<dbReference type="EC" id="6.1.1.23" evidence="7"/>
<evidence type="ECO:0000256" key="3">
    <source>
        <dbReference type="ARBA" id="ARBA00022741"/>
    </source>
</evidence>
<comment type="subcellular location">
    <subcellularLocation>
        <location evidence="7">Cytoplasm</location>
    </subcellularLocation>
</comment>
<feature type="binding site" evidence="7">
    <location>
        <position position="221"/>
    </location>
    <ligand>
        <name>L-aspartate</name>
        <dbReference type="ChEBI" id="CHEBI:29991"/>
    </ligand>
</feature>
<feature type="binding site" evidence="7">
    <location>
        <position position="520"/>
    </location>
    <ligand>
        <name>L-aspartate</name>
        <dbReference type="ChEBI" id="CHEBI:29991"/>
    </ligand>
</feature>
<comment type="caution">
    <text evidence="7">Lacks conserved residue(s) required for the propagation of feature annotation.</text>
</comment>
<dbReference type="GO" id="GO:0050560">
    <property type="term" value="F:aspartate-tRNA(Asn) ligase activity"/>
    <property type="evidence" value="ECO:0007669"/>
    <property type="project" value="UniProtKB-EC"/>
</dbReference>
<feature type="region of interest" description="Aspartate" evidence="7">
    <location>
        <begin position="199"/>
        <end position="202"/>
    </location>
</feature>
<dbReference type="Gene3D" id="3.30.930.10">
    <property type="entry name" value="Bira Bifunctional Protein, Domain 2"/>
    <property type="match status" value="1"/>
</dbReference>
<feature type="binding site" evidence="7">
    <location>
        <position position="480"/>
    </location>
    <ligand>
        <name>L-aspartate</name>
        <dbReference type="ChEBI" id="CHEBI:29991"/>
    </ligand>
</feature>
<dbReference type="Pfam" id="PF00152">
    <property type="entry name" value="tRNA-synt_2"/>
    <property type="match status" value="1"/>
</dbReference>
<comment type="similarity">
    <text evidence="1 7">Belongs to the class-II aminoacyl-tRNA synthetase family. Type 1 subfamily.</text>
</comment>
<evidence type="ECO:0000313" key="10">
    <source>
        <dbReference type="Proteomes" id="UP000192330"/>
    </source>
</evidence>
<keyword evidence="10" id="KW-1185">Reference proteome</keyword>
<evidence type="ECO:0000256" key="1">
    <source>
        <dbReference type="ARBA" id="ARBA00006303"/>
    </source>
</evidence>
<dbReference type="PRINTS" id="PR01042">
    <property type="entry name" value="TRNASYNTHASP"/>
</dbReference>
<feature type="binding site" evidence="7">
    <location>
        <position position="513"/>
    </location>
    <ligand>
        <name>ATP</name>
        <dbReference type="ChEBI" id="CHEBI:30616"/>
    </ligand>
</feature>
<sequence length="619" mass="69610">MHAYRSHTCEGLNKDHVGRTVRLSGWVHRIRDHGGVLFIDLRDHYGITQLICDPDSPAFAEVEKVRSEWCIRIDGDVKARDESLINPKLPTGEIEVFVREIEVLGAAEELPLIVFGDQEYPEETRLRYRYLDLRREAMQRNMTLRSDVVRSLRQQMWDRKFREYQTPIITASSPEGARDFLVPSRLHPGKFYALPQAPQQFKQLIMVSGFDKYFQIAPCFRDEDPRADRSPTDFYQLDMEMSFVSQQDVFDTISPVIASVFEEFGDGRKVDAAADWPQISYRDAALWYGSDKPDLRNPIKMQVVSEHFAGSGFAIFAKLLEQDGTQIRAIPAPTGGSRKFCDRMNAFAQKEGLPGMGYIFWREKTADAVAQEQGITVKEAQAKLKSGEIEGGMEAAGPLAKNIGPERTEAIRQQLGLGIGDAAFFLGGKPKAFETVAGRARNVIGEELGLTDKDRFAFAWIVDFPIYEKDEEAGKIDFEHNPFSMPQGGMEALDGDPLDVLGYQYDLACNGYELVSGAIRNHRPEIMFKAFEIAGYGKDEVEKRFGGMVNAFRFGAPPHGGCAAGIDRIVMLLADEANIREVIMFPMNQRAEDLMMNAPSEPTSDQLMELSLRVIPLDT</sequence>
<evidence type="ECO:0000256" key="2">
    <source>
        <dbReference type="ARBA" id="ARBA00022598"/>
    </source>
</evidence>
<keyword evidence="7" id="KW-0963">Cytoplasm</keyword>
<keyword evidence="2 7" id="KW-0436">Ligase</keyword>
<reference evidence="9 10" key="1">
    <citation type="submission" date="2017-04" db="EMBL/GenBank/DDBJ databases">
        <authorList>
            <person name="Afonso C.L."/>
            <person name="Miller P.J."/>
            <person name="Scott M.A."/>
            <person name="Spackman E."/>
            <person name="Goraichik I."/>
            <person name="Dimitrov K.M."/>
            <person name="Suarez D.L."/>
            <person name="Swayne D.E."/>
        </authorList>
    </citation>
    <scope>NUCLEOTIDE SEQUENCE [LARGE SCALE GENOMIC DNA]</scope>
    <source>
        <strain evidence="9 10">CGMCC 1.12644</strain>
    </source>
</reference>
<feature type="binding site" evidence="7">
    <location>
        <position position="175"/>
    </location>
    <ligand>
        <name>L-aspartate</name>
        <dbReference type="ChEBI" id="CHEBI:29991"/>
    </ligand>
</feature>
<dbReference type="InterPro" id="IPR047089">
    <property type="entry name" value="Asp-tRNA-ligase_1_N"/>
</dbReference>
<dbReference type="STRING" id="1387277.SAMN06295998_103328"/>
<dbReference type="InterPro" id="IPR002312">
    <property type="entry name" value="Asp/Asn-tRNA-synth_IIb"/>
</dbReference>
<comment type="function">
    <text evidence="7">Aspartyl-tRNA synthetase with relaxed tRNA specificity since it is able to aspartylate not only its cognate tRNA(Asp) but also tRNA(Asn). Reaction proceeds in two steps: L-aspartate is first activated by ATP to form Asp-AMP and then transferred to the acceptor end of tRNA(Asp/Asn).</text>
</comment>
<feature type="domain" description="Aminoacyl-transfer RNA synthetases class-II family profile" evidence="8">
    <location>
        <begin position="144"/>
        <end position="586"/>
    </location>
</feature>
<dbReference type="SUPFAM" id="SSF55681">
    <property type="entry name" value="Class II aaRS and biotin synthetases"/>
    <property type="match status" value="1"/>
</dbReference>
<dbReference type="Gene3D" id="2.40.50.140">
    <property type="entry name" value="Nucleic acid-binding proteins"/>
    <property type="match status" value="1"/>
</dbReference>
<feature type="binding site" evidence="7">
    <location>
        <begin position="565"/>
        <end position="568"/>
    </location>
    <ligand>
        <name>ATP</name>
        <dbReference type="ChEBI" id="CHEBI:30616"/>
    </ligand>
</feature>
<keyword evidence="6 7" id="KW-0030">Aminoacyl-tRNA synthetase</keyword>
<keyword evidence="5 7" id="KW-0648">Protein biosynthesis</keyword>
<feature type="binding site" evidence="7">
    <location>
        <begin position="221"/>
        <end position="223"/>
    </location>
    <ligand>
        <name>ATP</name>
        <dbReference type="ChEBI" id="CHEBI:30616"/>
    </ligand>
</feature>
<dbReference type="CDD" id="cd04317">
    <property type="entry name" value="EcAspRS_like_N"/>
    <property type="match status" value="1"/>
</dbReference>
<evidence type="ECO:0000259" key="8">
    <source>
        <dbReference type="PROSITE" id="PS50862"/>
    </source>
</evidence>
<dbReference type="GO" id="GO:0005524">
    <property type="term" value="F:ATP binding"/>
    <property type="evidence" value="ECO:0007669"/>
    <property type="project" value="UniProtKB-UniRule"/>
</dbReference>
<evidence type="ECO:0000256" key="4">
    <source>
        <dbReference type="ARBA" id="ARBA00022840"/>
    </source>
</evidence>
<dbReference type="InterPro" id="IPR004365">
    <property type="entry name" value="NA-bd_OB_tRNA"/>
</dbReference>
<accession>A0A1W2AW66</accession>
<dbReference type="InterPro" id="IPR006195">
    <property type="entry name" value="aa-tRNA-synth_II"/>
</dbReference>
<dbReference type="GO" id="GO:0003676">
    <property type="term" value="F:nucleic acid binding"/>
    <property type="evidence" value="ECO:0007669"/>
    <property type="project" value="InterPro"/>
</dbReference>
<dbReference type="NCBIfam" id="TIGR00459">
    <property type="entry name" value="aspS_bact"/>
    <property type="match status" value="1"/>
</dbReference>
<dbReference type="PROSITE" id="PS50862">
    <property type="entry name" value="AA_TRNA_LIGASE_II"/>
    <property type="match status" value="1"/>
</dbReference>
<keyword evidence="4 7" id="KW-0067">ATP-binding</keyword>
<dbReference type="InterPro" id="IPR004524">
    <property type="entry name" value="Asp-tRNA-ligase_1"/>
</dbReference>
<dbReference type="PANTHER" id="PTHR22594:SF5">
    <property type="entry name" value="ASPARTATE--TRNA LIGASE, MITOCHONDRIAL"/>
    <property type="match status" value="1"/>
</dbReference>
<feature type="site" description="Important for tRNA non-discrimination" evidence="7">
    <location>
        <position position="33"/>
    </location>
</feature>
<gene>
    <name evidence="7" type="primary">aspS</name>
    <name evidence="9" type="ORF">SAMN06295998_103328</name>
</gene>
<dbReference type="NCBIfam" id="NF001750">
    <property type="entry name" value="PRK00476.1"/>
    <property type="match status" value="1"/>
</dbReference>
<name>A0A1W2AW66_9RHOB</name>
<comment type="catalytic activity">
    <reaction evidence="7">
        <text>tRNA(Asx) + L-aspartate + ATP = L-aspartyl-tRNA(Asx) + AMP + diphosphate</text>
        <dbReference type="Rhea" id="RHEA:18349"/>
        <dbReference type="Rhea" id="RHEA-COMP:9710"/>
        <dbReference type="Rhea" id="RHEA-COMP:9711"/>
        <dbReference type="ChEBI" id="CHEBI:29991"/>
        <dbReference type="ChEBI" id="CHEBI:30616"/>
        <dbReference type="ChEBI" id="CHEBI:33019"/>
        <dbReference type="ChEBI" id="CHEBI:78442"/>
        <dbReference type="ChEBI" id="CHEBI:78516"/>
        <dbReference type="ChEBI" id="CHEBI:456215"/>
        <dbReference type="EC" id="6.1.1.23"/>
    </reaction>
</comment>
<organism evidence="9 10">
    <name type="scientific">Primorskyibacter flagellatus</name>
    <dbReference type="NCBI Taxonomy" id="1387277"/>
    <lineage>
        <taxon>Bacteria</taxon>
        <taxon>Pseudomonadati</taxon>
        <taxon>Pseudomonadota</taxon>
        <taxon>Alphaproteobacteria</taxon>
        <taxon>Rhodobacterales</taxon>
        <taxon>Roseobacteraceae</taxon>
        <taxon>Primorskyibacter</taxon>
    </lineage>
</organism>
<keyword evidence="3 7" id="KW-0547">Nucleotide-binding</keyword>
<dbReference type="HAMAP" id="MF_00044">
    <property type="entry name" value="Asp_tRNA_synth_type1"/>
    <property type="match status" value="1"/>
</dbReference>
<proteinExistence type="inferred from homology"/>
<dbReference type="EMBL" id="FWYD01000003">
    <property type="protein sequence ID" value="SMC64864.1"/>
    <property type="molecule type" value="Genomic_DNA"/>
</dbReference>
<dbReference type="Gene3D" id="3.30.1360.30">
    <property type="entry name" value="GAD-like domain"/>
    <property type="match status" value="1"/>
</dbReference>
<dbReference type="Proteomes" id="UP000192330">
    <property type="component" value="Unassembled WGS sequence"/>
</dbReference>
<comment type="subunit">
    <text evidence="7">Homodimer.</text>
</comment>
<evidence type="ECO:0000256" key="5">
    <source>
        <dbReference type="ARBA" id="ARBA00022917"/>
    </source>
</evidence>
<dbReference type="InterPro" id="IPR045864">
    <property type="entry name" value="aa-tRNA-synth_II/BPL/LPL"/>
</dbReference>
<dbReference type="GO" id="GO:0006422">
    <property type="term" value="P:aspartyl-tRNA aminoacylation"/>
    <property type="evidence" value="ECO:0007669"/>
    <property type="project" value="UniProtKB-UniRule"/>
</dbReference>
<dbReference type="Pfam" id="PF01336">
    <property type="entry name" value="tRNA_anti-codon"/>
    <property type="match status" value="1"/>
</dbReference>